<evidence type="ECO:0000313" key="4">
    <source>
        <dbReference type="Proteomes" id="UP000008810"/>
    </source>
</evidence>
<dbReference type="Gramene" id="PNT70496">
    <property type="protein sequence ID" value="PNT70496"/>
    <property type="gene ID" value="BRADI_2g12933v3"/>
</dbReference>
<dbReference type="AlphaFoldDB" id="A0A2K2D894"/>
<keyword evidence="4" id="KW-1185">Reference proteome</keyword>
<feature type="chain" id="PRO_5036043347" evidence="1">
    <location>
        <begin position="25"/>
        <end position="73"/>
    </location>
</feature>
<dbReference type="Proteomes" id="UP000008810">
    <property type="component" value="Chromosome 2"/>
</dbReference>
<sequence>MVIKGCLVVLRLVLGFRNAPAVKAYLSRCSLHGNGKAAIGIIRATVGCTARRRRSFLSILEYAWPEPLPAPLA</sequence>
<reference evidence="3" key="3">
    <citation type="submission" date="2018-08" db="UniProtKB">
        <authorList>
            <consortium name="EnsemblPlants"/>
        </authorList>
    </citation>
    <scope>IDENTIFICATION</scope>
    <source>
        <strain evidence="3">cv. Bd21</strain>
    </source>
</reference>
<dbReference type="EnsemblPlants" id="PNT70496">
    <property type="protein sequence ID" value="PNT70496"/>
    <property type="gene ID" value="BRADI_2g12933v3"/>
</dbReference>
<organism evidence="2">
    <name type="scientific">Brachypodium distachyon</name>
    <name type="common">Purple false brome</name>
    <name type="synonym">Trachynia distachya</name>
    <dbReference type="NCBI Taxonomy" id="15368"/>
    <lineage>
        <taxon>Eukaryota</taxon>
        <taxon>Viridiplantae</taxon>
        <taxon>Streptophyta</taxon>
        <taxon>Embryophyta</taxon>
        <taxon>Tracheophyta</taxon>
        <taxon>Spermatophyta</taxon>
        <taxon>Magnoliopsida</taxon>
        <taxon>Liliopsida</taxon>
        <taxon>Poales</taxon>
        <taxon>Poaceae</taxon>
        <taxon>BOP clade</taxon>
        <taxon>Pooideae</taxon>
        <taxon>Stipodae</taxon>
        <taxon>Brachypodieae</taxon>
        <taxon>Brachypodium</taxon>
    </lineage>
</organism>
<dbReference type="EMBL" id="CM000881">
    <property type="protein sequence ID" value="PNT70496.1"/>
    <property type="molecule type" value="Genomic_DNA"/>
</dbReference>
<feature type="signal peptide" evidence="1">
    <location>
        <begin position="1"/>
        <end position="24"/>
    </location>
</feature>
<keyword evidence="1" id="KW-0732">Signal</keyword>
<reference evidence="2" key="2">
    <citation type="submission" date="2017-06" db="EMBL/GenBank/DDBJ databases">
        <title>WGS assembly of Brachypodium distachyon.</title>
        <authorList>
            <consortium name="The International Brachypodium Initiative"/>
            <person name="Lucas S."/>
            <person name="Harmon-Smith M."/>
            <person name="Lail K."/>
            <person name="Tice H."/>
            <person name="Grimwood J."/>
            <person name="Bruce D."/>
            <person name="Barry K."/>
            <person name="Shu S."/>
            <person name="Lindquist E."/>
            <person name="Wang M."/>
            <person name="Pitluck S."/>
            <person name="Vogel J.P."/>
            <person name="Garvin D.F."/>
            <person name="Mockler T.C."/>
            <person name="Schmutz J."/>
            <person name="Rokhsar D."/>
            <person name="Bevan M.W."/>
        </authorList>
    </citation>
    <scope>NUCLEOTIDE SEQUENCE</scope>
    <source>
        <strain evidence="2">Bd21</strain>
    </source>
</reference>
<evidence type="ECO:0000313" key="3">
    <source>
        <dbReference type="EnsemblPlants" id="PNT70496"/>
    </source>
</evidence>
<protein>
    <submittedName>
        <fullName evidence="2 3">Uncharacterized protein</fullName>
    </submittedName>
</protein>
<proteinExistence type="predicted"/>
<name>A0A2K2D894_BRADI</name>
<evidence type="ECO:0000256" key="1">
    <source>
        <dbReference type="SAM" id="SignalP"/>
    </source>
</evidence>
<accession>A0A2K2D894</accession>
<gene>
    <name evidence="2" type="ORF">BRADI_2g12933v3</name>
</gene>
<dbReference type="InParanoid" id="A0A2K2D894"/>
<evidence type="ECO:0000313" key="2">
    <source>
        <dbReference type="EMBL" id="PNT70496.1"/>
    </source>
</evidence>
<reference evidence="2 3" key="1">
    <citation type="journal article" date="2010" name="Nature">
        <title>Genome sequencing and analysis of the model grass Brachypodium distachyon.</title>
        <authorList>
            <consortium name="International Brachypodium Initiative"/>
        </authorList>
    </citation>
    <scope>NUCLEOTIDE SEQUENCE [LARGE SCALE GENOMIC DNA]</scope>
    <source>
        <strain evidence="2 3">Bd21</strain>
    </source>
</reference>